<comment type="caution">
    <text evidence="1">The sequence shown here is derived from an EMBL/GenBank/DDBJ whole genome shotgun (WGS) entry which is preliminary data.</text>
</comment>
<name>A0ACC6ME06_MYCPF</name>
<keyword evidence="2" id="KW-1185">Reference proteome</keyword>
<gene>
    <name evidence="1" type="ORF">OHX15_07430</name>
</gene>
<sequence>MRSVDDHQFLTVGHIESLHFGTIAPDARSRITRRVLARLRGMRVLDTLDRRIGGVRAGSQGLIYHVGVAGDRLIQRPVRRGARLRYEPSARFLAHRLAVADTHVALITAHRNRLFELTDSAVEPATWRTYTGIGAARRTLKPDLFAETADASDLVRAWFVEIDLGTEHLPTLLTKCREYESYRQTGIEQDRHGAFPLVVWSMTHPDPATAERRRDALIEAIAKDRQLPSALFRVVTPEQLLPLIQRGGSQ</sequence>
<dbReference type="Proteomes" id="UP001289645">
    <property type="component" value="Unassembled WGS sequence"/>
</dbReference>
<organism evidence="1 2">
    <name type="scientific">Mycolicibacterium parafortuitum</name>
    <name type="common">Mycobacterium parafortuitum</name>
    <dbReference type="NCBI Taxonomy" id="39692"/>
    <lineage>
        <taxon>Bacteria</taxon>
        <taxon>Bacillati</taxon>
        <taxon>Actinomycetota</taxon>
        <taxon>Actinomycetes</taxon>
        <taxon>Mycobacteriales</taxon>
        <taxon>Mycobacteriaceae</taxon>
        <taxon>Mycolicibacterium</taxon>
    </lineage>
</organism>
<dbReference type="EMBL" id="JAOXLN010000005">
    <property type="protein sequence ID" value="MDZ5085215.1"/>
    <property type="molecule type" value="Genomic_DNA"/>
</dbReference>
<reference evidence="1 2" key="1">
    <citation type="journal article" date="2021" name="Chemosphere">
        <title>Bioballs carrying a syntrophic Rhodococcus and Mycolicibacterium consortium for simultaneous sorption and biodegradation of fuel oil in contaminated freshwater.</title>
        <authorList>
            <person name="Naloka K."/>
            <person name="Polrit D."/>
            <person name="Muangchinda C."/>
            <person name="Thoetkiattikul H."/>
            <person name="Pinyakong O."/>
        </authorList>
    </citation>
    <scope>NUCLEOTIDE SEQUENCE [LARGE SCALE GENOMIC DNA]</scope>
    <source>
        <strain evidence="1 2">J101</strain>
    </source>
</reference>
<proteinExistence type="predicted"/>
<protein>
    <submittedName>
        <fullName evidence="1">Replication-relaxation family protein</fullName>
    </submittedName>
</protein>
<accession>A0ACC6ME06</accession>
<evidence type="ECO:0000313" key="1">
    <source>
        <dbReference type="EMBL" id="MDZ5085215.1"/>
    </source>
</evidence>
<evidence type="ECO:0000313" key="2">
    <source>
        <dbReference type="Proteomes" id="UP001289645"/>
    </source>
</evidence>